<evidence type="ECO:0000313" key="2">
    <source>
        <dbReference type="EMBL" id="AON97472.1"/>
    </source>
</evidence>
<dbReference type="GeneID" id="80018749"/>
<dbReference type="InterPro" id="IPR013830">
    <property type="entry name" value="SGNH_hydro"/>
</dbReference>
<evidence type="ECO:0000259" key="1">
    <source>
        <dbReference type="Pfam" id="PF13472"/>
    </source>
</evidence>
<accession>A0A1C9EI76</accession>
<gene>
    <name evidence="2" type="primary">50</name>
    <name evidence="2" type="ORF">SEA_CHEWYVIII_50</name>
</gene>
<name>A0A1C9EI76_9CAUD</name>
<feature type="domain" description="SGNH hydrolase-type esterase" evidence="1">
    <location>
        <begin position="117"/>
        <end position="254"/>
    </location>
</feature>
<reference evidence="3" key="1">
    <citation type="submission" date="2016-07" db="EMBL/GenBank/DDBJ databases">
        <authorList>
            <person name="Florea S."/>
            <person name="Webb J.S."/>
            <person name="Jaromczyk J."/>
            <person name="Schardl C.L."/>
        </authorList>
    </citation>
    <scope>NUCLEOTIDE SEQUENCE [LARGE SCALE GENOMIC DNA]</scope>
</reference>
<dbReference type="GO" id="GO:0016787">
    <property type="term" value="F:hydrolase activity"/>
    <property type="evidence" value="ECO:0007669"/>
    <property type="project" value="UniProtKB-KW"/>
</dbReference>
<dbReference type="RefSeq" id="YP_010754167.1">
    <property type="nucleotide sequence ID" value="NC_073456.1"/>
</dbReference>
<dbReference type="EMBL" id="KX557288">
    <property type="protein sequence ID" value="AON97472.1"/>
    <property type="molecule type" value="Genomic_DNA"/>
</dbReference>
<protein>
    <submittedName>
        <fullName evidence="2">Hydrolase</fullName>
    </submittedName>
</protein>
<dbReference type="Proteomes" id="UP000221751">
    <property type="component" value="Segment"/>
</dbReference>
<dbReference type="KEGG" id="vg:80018749"/>
<dbReference type="SUPFAM" id="SSF52266">
    <property type="entry name" value="SGNH hydrolase"/>
    <property type="match status" value="1"/>
</dbReference>
<dbReference type="InterPro" id="IPR036514">
    <property type="entry name" value="SGNH_hydro_sf"/>
</dbReference>
<sequence length="462" mass="50418">MATQYARPEIVTGVTKLDKPFFENTFDGIDMSKFMINSVAANASRWLCKMNRGIDNTSILICGDSTGNEPIEHFYLMAQAIAAQFPKHTVLYRLWNDTARNYDAAVTIQTGQGATPPTLTVWNCSVSGFATFHFVGERFTQAFETLTEQPDLIMISHGHNMLDVTTGSQRAGFRPNVLCLTEELTQAFPDSGLILMSQNPTFTAGRENWQNIKATEMQAIAARRGYGFIDIHQVFQDTGNPRDYVKADLIHPTTSADAPAPNGSMLWAAATMKALQYQGAVPSPSQRASYFMDQARSLIPNTGFETWTAPEVPDGWTLTNCLAEKDTVNFETGTFGLKLTAVATGASMIQFSASPASLGIKGLVSGKYVTVGVRVFVPATNTISGVGIMLRDQGGSTTQRRVDISSATRGRFHWLYATKKIDAPGTNLTIQISPQWTGAFAATNTMTVDRIRAVEGDVPRFA</sequence>
<keyword evidence="3" id="KW-1185">Reference proteome</keyword>
<proteinExistence type="predicted"/>
<dbReference type="Gene3D" id="2.60.120.260">
    <property type="entry name" value="Galactose-binding domain-like"/>
    <property type="match status" value="1"/>
</dbReference>
<dbReference type="Gene3D" id="3.40.50.1110">
    <property type="entry name" value="SGNH hydrolase"/>
    <property type="match status" value="1"/>
</dbReference>
<organism evidence="2 3">
    <name type="scientific">Rhodococcus phage ChewyVIII</name>
    <dbReference type="NCBI Taxonomy" id="1887657"/>
    <lineage>
        <taxon>Viruses</taxon>
        <taxon>Duplodnaviria</taxon>
        <taxon>Heunggongvirae</taxon>
        <taxon>Uroviricota</taxon>
        <taxon>Caudoviricetes</taxon>
        <taxon>Chewyvirus</taxon>
        <taxon>Chewyvirus chewyVIII</taxon>
    </lineage>
</organism>
<keyword evidence="2" id="KW-0378">Hydrolase</keyword>
<evidence type="ECO:0000313" key="3">
    <source>
        <dbReference type="Proteomes" id="UP000221751"/>
    </source>
</evidence>
<dbReference type="Pfam" id="PF13472">
    <property type="entry name" value="Lipase_GDSL_2"/>
    <property type="match status" value="1"/>
</dbReference>